<feature type="transmembrane region" description="Helical" evidence="5">
    <location>
        <begin position="184"/>
        <end position="204"/>
    </location>
</feature>
<keyword evidence="3 5" id="KW-1133">Transmembrane helix</keyword>
<proteinExistence type="predicted"/>
<evidence type="ECO:0000256" key="3">
    <source>
        <dbReference type="ARBA" id="ARBA00022989"/>
    </source>
</evidence>
<accession>A0ABP6WWG0</accession>
<sequence length="228" mass="24699">MAPGRIGVPPDGGEDLYGAILDDMSATQPNSYPHPTLQMSVTPEQRDRAVSWLQQAYAEDRIGESELDWRLGQVLEASNRRELNQAFYGIVEVPVAARAMNLHPAYQPLVRPETREQAGRGAAGFAHFSFFLLWLAGPLIVFALSAPGSYARREAAKAFNFQLLSFLGLVAAGVGSAIVPGDTFGPLLGLVAVAWFVLTIVGGAKALQGEDWRNPVTRALKLQVLNEK</sequence>
<evidence type="ECO:0000259" key="6">
    <source>
        <dbReference type="Pfam" id="PF08044"/>
    </source>
</evidence>
<dbReference type="InterPro" id="IPR019109">
    <property type="entry name" value="MamF_MmsF"/>
</dbReference>
<feature type="domain" description="DUF1707" evidence="6">
    <location>
        <begin position="43"/>
        <end position="87"/>
    </location>
</feature>
<comment type="subcellular location">
    <subcellularLocation>
        <location evidence="1">Membrane</location>
        <topology evidence="1">Multi-pass membrane protein</topology>
    </subcellularLocation>
</comment>
<organism evidence="7 8">
    <name type="scientific">Microlunatus spumicola</name>
    <dbReference type="NCBI Taxonomy" id="81499"/>
    <lineage>
        <taxon>Bacteria</taxon>
        <taxon>Bacillati</taxon>
        <taxon>Actinomycetota</taxon>
        <taxon>Actinomycetes</taxon>
        <taxon>Propionibacteriales</taxon>
        <taxon>Propionibacteriaceae</taxon>
        <taxon>Microlunatus</taxon>
    </lineage>
</organism>
<protein>
    <recommendedName>
        <fullName evidence="6">DUF1707 domain-containing protein</fullName>
    </recommendedName>
</protein>
<feature type="transmembrane region" description="Helical" evidence="5">
    <location>
        <begin position="158"/>
        <end position="178"/>
    </location>
</feature>
<dbReference type="Pfam" id="PF08044">
    <property type="entry name" value="DUF1707"/>
    <property type="match status" value="1"/>
</dbReference>
<keyword evidence="4 5" id="KW-0472">Membrane</keyword>
<comment type="caution">
    <text evidence="7">The sequence shown here is derived from an EMBL/GenBank/DDBJ whole genome shotgun (WGS) entry which is preliminary data.</text>
</comment>
<evidence type="ECO:0000313" key="8">
    <source>
        <dbReference type="Proteomes" id="UP001500767"/>
    </source>
</evidence>
<feature type="transmembrane region" description="Helical" evidence="5">
    <location>
        <begin position="125"/>
        <end position="146"/>
    </location>
</feature>
<dbReference type="Proteomes" id="UP001500767">
    <property type="component" value="Unassembled WGS sequence"/>
</dbReference>
<name>A0ABP6WWG0_9ACTN</name>
<evidence type="ECO:0000256" key="5">
    <source>
        <dbReference type="SAM" id="Phobius"/>
    </source>
</evidence>
<gene>
    <name evidence="7" type="ORF">GCM10022197_11080</name>
</gene>
<evidence type="ECO:0000256" key="2">
    <source>
        <dbReference type="ARBA" id="ARBA00022692"/>
    </source>
</evidence>
<keyword evidence="8" id="KW-1185">Reference proteome</keyword>
<dbReference type="Pfam" id="PF09685">
    <property type="entry name" value="MamF_MmsF"/>
    <property type="match status" value="1"/>
</dbReference>
<evidence type="ECO:0000313" key="7">
    <source>
        <dbReference type="EMBL" id="GAA3557608.1"/>
    </source>
</evidence>
<evidence type="ECO:0000256" key="4">
    <source>
        <dbReference type="ARBA" id="ARBA00023136"/>
    </source>
</evidence>
<evidence type="ECO:0000256" key="1">
    <source>
        <dbReference type="ARBA" id="ARBA00004141"/>
    </source>
</evidence>
<dbReference type="InterPro" id="IPR012551">
    <property type="entry name" value="DUF1707_SHOCT-like"/>
</dbReference>
<keyword evidence="2 5" id="KW-0812">Transmembrane</keyword>
<reference evidence="8" key="1">
    <citation type="journal article" date="2019" name="Int. J. Syst. Evol. Microbiol.">
        <title>The Global Catalogue of Microorganisms (GCM) 10K type strain sequencing project: providing services to taxonomists for standard genome sequencing and annotation.</title>
        <authorList>
            <consortium name="The Broad Institute Genomics Platform"/>
            <consortium name="The Broad Institute Genome Sequencing Center for Infectious Disease"/>
            <person name="Wu L."/>
            <person name="Ma J."/>
        </authorList>
    </citation>
    <scope>NUCLEOTIDE SEQUENCE [LARGE SCALE GENOMIC DNA]</scope>
    <source>
        <strain evidence="8">JCM 16540</strain>
    </source>
</reference>
<dbReference type="EMBL" id="BAAAYR010000001">
    <property type="protein sequence ID" value="GAA3557608.1"/>
    <property type="molecule type" value="Genomic_DNA"/>
</dbReference>